<comment type="caution">
    <text evidence="1">The sequence shown here is derived from an EMBL/GenBank/DDBJ whole genome shotgun (WGS) entry which is preliminary data.</text>
</comment>
<name>A0A7W6HMR2_9HYPH</name>
<sequence>MIGGQTVLVLVRRGGDDPGLQLDAVAHRGVVAAGAGIDAALLGDITIVTLDRALVEAAANEFVPICRVMRFL</sequence>
<accession>A0A7W6HMR2</accession>
<gene>
    <name evidence="1" type="ORF">GGQ71_002402</name>
</gene>
<evidence type="ECO:0000313" key="2">
    <source>
        <dbReference type="Proteomes" id="UP000544107"/>
    </source>
</evidence>
<organism evidence="1 2">
    <name type="scientific">Allorhizobium taibaishanense</name>
    <dbReference type="NCBI Taxonomy" id="887144"/>
    <lineage>
        <taxon>Bacteria</taxon>
        <taxon>Pseudomonadati</taxon>
        <taxon>Pseudomonadota</taxon>
        <taxon>Alphaproteobacteria</taxon>
        <taxon>Hyphomicrobiales</taxon>
        <taxon>Rhizobiaceae</taxon>
        <taxon>Rhizobium/Agrobacterium group</taxon>
        <taxon>Allorhizobium</taxon>
    </lineage>
</organism>
<dbReference type="Proteomes" id="UP000544107">
    <property type="component" value="Unassembled WGS sequence"/>
</dbReference>
<dbReference type="AlphaFoldDB" id="A0A7W6HMR2"/>
<reference evidence="1 2" key="1">
    <citation type="submission" date="2020-08" db="EMBL/GenBank/DDBJ databases">
        <title>Genomic Encyclopedia of Type Strains, Phase IV (KMG-IV): sequencing the most valuable type-strain genomes for metagenomic binning, comparative biology and taxonomic classification.</title>
        <authorList>
            <person name="Goeker M."/>
        </authorList>
    </citation>
    <scope>NUCLEOTIDE SEQUENCE [LARGE SCALE GENOMIC DNA]</scope>
    <source>
        <strain evidence="1 2">DSM 100021</strain>
    </source>
</reference>
<dbReference type="EMBL" id="JACIED010000003">
    <property type="protein sequence ID" value="MBB4008122.1"/>
    <property type="molecule type" value="Genomic_DNA"/>
</dbReference>
<protein>
    <submittedName>
        <fullName evidence="1">Uncharacterized protein</fullName>
    </submittedName>
</protein>
<evidence type="ECO:0000313" key="1">
    <source>
        <dbReference type="EMBL" id="MBB4008122.1"/>
    </source>
</evidence>
<proteinExistence type="predicted"/>